<dbReference type="GO" id="GO:0003884">
    <property type="term" value="F:D-amino-acid oxidase activity"/>
    <property type="evidence" value="ECO:0007669"/>
    <property type="project" value="InterPro"/>
</dbReference>
<comment type="subcellular location">
    <subcellularLocation>
        <location evidence="2">Mitochondrion</location>
    </subcellularLocation>
</comment>
<sequence length="748" mass="81092">MHSQKRVVVLGSGGASFPLLPTPDSSRGGVQQRARLPRGIWVDAALDYTVIGLSSALILARKGYSVHIVARDLPEDVSSQTFASPWAGANWTPFMSLTDGPRQAKWEELTFKKWVELVPTGQVMWLKGTRRFAQNEDGLLGHWYKDITPNYRPLPSSECPPNSIGVTYDTLSVHAPKYCQYLARGLQKLGATFERRTVTSVEQAFEGVDLVVNATGLGAKSIAGIDDQAAEPIRGQTVLVKSACKRCTMDSSDPSSPAYIIPRPGGEVICGGTYGVGDWDLSVNPETVQRILKHCLRLDPSISSDGTIEGIEVLRHNVGLRPARRGGPRVEAERLVLPLDRSKSPLSLGKGTTRAAKEKEVTLVHAYGFSSAGYQQSWGAAEDVALLVEEAFQRPSLQAVVAPFLLLLLLLPRQTTCHNLRFRCLPRLTLHFLCEAVDSCARLVPTRLFSTSLASLRCRTNFACLRISHALLLLLLHSTANRLTATHAQWSRCALTPASPTRATNAHRLVDITDLVARHPPPARPCTQAAPRSDEQQHYHATVMGGLKGGAMGLAAGGAGAVALQRANVQAFTRLTLPLKAFAVTSVGTAAFIISADKASREFELAKYAVGSGTALERSSHEQQRLEQEAGIADGKPKRSTPVSTKEAVVEWAKENRWTAVGLSWAASMVGSGAYIAATPLTFAQKLVQARMVAQGVTVVALLGSAALTQIPNAQGKSDEDLKREERESTMYAWKKDSPHYKHESKQE</sequence>
<evidence type="ECO:0000313" key="13">
    <source>
        <dbReference type="Proteomes" id="UP000199069"/>
    </source>
</evidence>
<evidence type="ECO:0000256" key="5">
    <source>
        <dbReference type="ARBA" id="ARBA00022692"/>
    </source>
</evidence>
<keyword evidence="7" id="KW-1133">Transmembrane helix</keyword>
<dbReference type="PANTHER" id="PTHR11530">
    <property type="entry name" value="D-AMINO ACID OXIDASE"/>
    <property type="match status" value="1"/>
</dbReference>
<organism evidence="12 13">
    <name type="scientific">Rhodotorula toruloides</name>
    <name type="common">Yeast</name>
    <name type="synonym">Rhodosporidium toruloides</name>
    <dbReference type="NCBI Taxonomy" id="5286"/>
    <lineage>
        <taxon>Eukaryota</taxon>
        <taxon>Fungi</taxon>
        <taxon>Dikarya</taxon>
        <taxon>Basidiomycota</taxon>
        <taxon>Pucciniomycotina</taxon>
        <taxon>Microbotryomycetes</taxon>
        <taxon>Sporidiobolales</taxon>
        <taxon>Sporidiobolaceae</taxon>
        <taxon>Rhodotorula</taxon>
    </lineage>
</organism>
<dbReference type="Pfam" id="PF04588">
    <property type="entry name" value="HIG_1_N"/>
    <property type="match status" value="1"/>
</dbReference>
<feature type="compositionally biased region" description="Basic and acidic residues" evidence="10">
    <location>
        <begin position="619"/>
        <end position="628"/>
    </location>
</feature>
<comment type="cofactor">
    <cofactor evidence="1">
        <name>FAD</name>
        <dbReference type="ChEBI" id="CHEBI:57692"/>
    </cofactor>
</comment>
<keyword evidence="5" id="KW-0812">Transmembrane</keyword>
<dbReference type="Gene3D" id="3.30.9.10">
    <property type="entry name" value="D-Amino Acid Oxidase, subunit A, domain 2"/>
    <property type="match status" value="1"/>
</dbReference>
<keyword evidence="8" id="KW-0560">Oxidoreductase</keyword>
<dbReference type="InterPro" id="IPR023209">
    <property type="entry name" value="DAO"/>
</dbReference>
<dbReference type="AlphaFoldDB" id="A0A0K3CHW6"/>
<feature type="domain" description="HIG1" evidence="11">
    <location>
        <begin position="627"/>
        <end position="720"/>
    </location>
</feature>
<evidence type="ECO:0000256" key="4">
    <source>
        <dbReference type="ARBA" id="ARBA00022630"/>
    </source>
</evidence>
<dbReference type="SUPFAM" id="SSF54373">
    <property type="entry name" value="FAD-linked reductases, C-terminal domain"/>
    <property type="match status" value="1"/>
</dbReference>
<dbReference type="STRING" id="5286.A0A0K3CHW6"/>
<evidence type="ECO:0000256" key="9">
    <source>
        <dbReference type="ARBA" id="ARBA00023136"/>
    </source>
</evidence>
<dbReference type="Gene3D" id="3.40.50.720">
    <property type="entry name" value="NAD(P)-binding Rossmann-like Domain"/>
    <property type="match status" value="1"/>
</dbReference>
<keyword evidence="13" id="KW-1185">Reference proteome</keyword>
<dbReference type="GO" id="GO:0071949">
    <property type="term" value="F:FAD binding"/>
    <property type="evidence" value="ECO:0007669"/>
    <property type="project" value="InterPro"/>
</dbReference>
<reference evidence="12 13" key="1">
    <citation type="submission" date="2015-07" db="EMBL/GenBank/DDBJ databases">
        <authorList>
            <person name="Cajimat M.N.B."/>
            <person name="Milazzo M.L."/>
            <person name="Fulhorst C.F."/>
        </authorList>
    </citation>
    <scope>NUCLEOTIDE SEQUENCE [LARGE SCALE GENOMIC DNA]</scope>
    <source>
        <strain evidence="12">Single colony</strain>
    </source>
</reference>
<evidence type="ECO:0000256" key="3">
    <source>
        <dbReference type="ARBA" id="ARBA00006730"/>
    </source>
</evidence>
<gene>
    <name evidence="12" type="primary">FGENESH: predicted gene_8.264</name>
    <name evidence="12" type="ORF">BN2166_0044090</name>
</gene>
<comment type="similarity">
    <text evidence="3">Belongs to the DAMOX/DASOX family.</text>
</comment>
<dbReference type="PROSITE" id="PS51503">
    <property type="entry name" value="HIG1"/>
    <property type="match status" value="1"/>
</dbReference>
<feature type="region of interest" description="Disordered" evidence="10">
    <location>
        <begin position="619"/>
        <end position="644"/>
    </location>
</feature>
<keyword evidence="6" id="KW-0274">FAD</keyword>
<evidence type="ECO:0000259" key="11">
    <source>
        <dbReference type="PROSITE" id="PS51503"/>
    </source>
</evidence>
<accession>A0A0K3CHW6</accession>
<proteinExistence type="inferred from homology"/>
<evidence type="ECO:0000256" key="7">
    <source>
        <dbReference type="ARBA" id="ARBA00022989"/>
    </source>
</evidence>
<feature type="region of interest" description="Disordered" evidence="10">
    <location>
        <begin position="713"/>
        <end position="748"/>
    </location>
</feature>
<dbReference type="InterPro" id="IPR006076">
    <property type="entry name" value="FAD-dep_OxRdtase"/>
</dbReference>
<dbReference type="InterPro" id="IPR007667">
    <property type="entry name" value="Hypoxia_induced_domain"/>
</dbReference>
<dbReference type="PROSITE" id="PS00677">
    <property type="entry name" value="DAO"/>
    <property type="match status" value="1"/>
</dbReference>
<dbReference type="SUPFAM" id="SSF51971">
    <property type="entry name" value="Nucleotide-binding domain"/>
    <property type="match status" value="1"/>
</dbReference>
<evidence type="ECO:0000256" key="10">
    <source>
        <dbReference type="SAM" id="MobiDB-lite"/>
    </source>
</evidence>
<dbReference type="Pfam" id="PF01266">
    <property type="entry name" value="DAO"/>
    <property type="match status" value="1"/>
</dbReference>
<keyword evidence="9" id="KW-0472">Membrane</keyword>
<dbReference type="PANTHER" id="PTHR11530:SF30">
    <property type="entry name" value="FAD DEPENDENT OXIDOREDUCTASE DOMAIN-CONTAINING PROTEIN"/>
    <property type="match status" value="1"/>
</dbReference>
<dbReference type="EMBL" id="CWKI01000008">
    <property type="protein sequence ID" value="CTR08548.1"/>
    <property type="molecule type" value="Genomic_DNA"/>
</dbReference>
<dbReference type="GO" id="GO:0019478">
    <property type="term" value="P:D-amino acid catabolic process"/>
    <property type="evidence" value="ECO:0007669"/>
    <property type="project" value="TreeGrafter"/>
</dbReference>
<protein>
    <submittedName>
        <fullName evidence="12">BY PROTMAP: gi|342321546|gb|EGU13479.1| D-amino-acid oxidase [Rhodotorula glutinis ATCC 204091]</fullName>
    </submittedName>
</protein>
<evidence type="ECO:0000313" key="12">
    <source>
        <dbReference type="EMBL" id="CTR08548.1"/>
    </source>
</evidence>
<evidence type="ECO:0000256" key="2">
    <source>
        <dbReference type="ARBA" id="ARBA00004173"/>
    </source>
</evidence>
<dbReference type="Proteomes" id="UP000199069">
    <property type="component" value="Unassembled WGS sequence"/>
</dbReference>
<dbReference type="InterPro" id="IPR006181">
    <property type="entry name" value="D-amino_acid_oxidase_CS"/>
</dbReference>
<evidence type="ECO:0000256" key="8">
    <source>
        <dbReference type="ARBA" id="ARBA00023002"/>
    </source>
</evidence>
<feature type="compositionally biased region" description="Basic and acidic residues" evidence="10">
    <location>
        <begin position="717"/>
        <end position="748"/>
    </location>
</feature>
<name>A0A0K3CHW6_RHOTO</name>
<evidence type="ECO:0000256" key="6">
    <source>
        <dbReference type="ARBA" id="ARBA00022827"/>
    </source>
</evidence>
<evidence type="ECO:0000256" key="1">
    <source>
        <dbReference type="ARBA" id="ARBA00001974"/>
    </source>
</evidence>
<keyword evidence="4" id="KW-0285">Flavoprotein</keyword>
<dbReference type="GO" id="GO:0005739">
    <property type="term" value="C:mitochondrion"/>
    <property type="evidence" value="ECO:0007669"/>
    <property type="project" value="UniProtKB-SubCell"/>
</dbReference>